<dbReference type="Proteomes" id="UP000000463">
    <property type="component" value="Segment"/>
</dbReference>
<reference evidence="1 2" key="1">
    <citation type="journal article" date="2012" name="BMC Genomics">
        <title>The Caulobacter crescentus phage phiCbK: genomics of a canonical phage.</title>
        <authorList>
            <person name="Gill J.J."/>
            <person name="Berry J.D."/>
            <person name="Russell W.K."/>
            <person name="Lessor L."/>
            <person name="Escobar Garcia D.A."/>
            <person name="Hernandez D."/>
            <person name="Kane A."/>
            <person name="Keene J."/>
            <person name="Maddox M."/>
            <person name="Martin R."/>
            <person name="Mohan S."/>
            <person name="Thorn A.M."/>
            <person name="Russell D.H."/>
            <person name="Young R."/>
        </authorList>
    </citation>
    <scope>NUCLEOTIDE SEQUENCE [LARGE SCALE GENOMIC DNA]</scope>
</reference>
<dbReference type="KEGG" id="vg:13994932"/>
<proteinExistence type="predicted"/>
<name>K4JVL1_9CAUD</name>
<keyword evidence="2" id="KW-1185">Reference proteome</keyword>
<evidence type="ECO:0000313" key="1">
    <source>
        <dbReference type="EMBL" id="AFU87873.1"/>
    </source>
</evidence>
<dbReference type="RefSeq" id="YP_006988237.1">
    <property type="nucleotide sequence ID" value="NC_019406.1"/>
</dbReference>
<accession>K4JVL1</accession>
<sequence>MSQDSMKIPRDTFAVFWSLPGDVMQFHGDMKRALYPTARAAAEAFRAMFPRNVVKSVRDASGRFLAFK</sequence>
<dbReference type="GeneID" id="13994932"/>
<dbReference type="OrthoDB" id="28250at10239"/>
<evidence type="ECO:0000313" key="2">
    <source>
        <dbReference type="Proteomes" id="UP000000463"/>
    </source>
</evidence>
<dbReference type="EMBL" id="JX100810">
    <property type="protein sequence ID" value="AFU87873.1"/>
    <property type="molecule type" value="Genomic_DNA"/>
</dbReference>
<organism evidence="1 2">
    <name type="scientific">Caulobacter phage CcrColossus</name>
    <dbReference type="NCBI Taxonomy" id="1211640"/>
    <lineage>
        <taxon>Viruses</taxon>
        <taxon>Duplodnaviria</taxon>
        <taxon>Heunggongvirae</taxon>
        <taxon>Uroviricota</taxon>
        <taxon>Caudoviricetes</taxon>
        <taxon>Jeanschmidtviridae</taxon>
        <taxon>Colossusvirus</taxon>
        <taxon>Colossusvirus colossus</taxon>
    </lineage>
</organism>
<protein>
    <submittedName>
        <fullName evidence="1">Uncharacterized protein</fullName>
    </submittedName>
</protein>
<gene>
    <name evidence="1" type="ORF">CcrColossus_gp003</name>
</gene>